<evidence type="ECO:0000256" key="1">
    <source>
        <dbReference type="SAM" id="SignalP"/>
    </source>
</evidence>
<name>A0A979FHR9_HYAAZ</name>
<feature type="chain" id="PRO_5037640426" evidence="1">
    <location>
        <begin position="24"/>
        <end position="115"/>
    </location>
</feature>
<organism evidence="2 3">
    <name type="scientific">Hyalella azteca</name>
    <name type="common">Amphipod</name>
    <dbReference type="NCBI Taxonomy" id="294128"/>
    <lineage>
        <taxon>Eukaryota</taxon>
        <taxon>Metazoa</taxon>
        <taxon>Ecdysozoa</taxon>
        <taxon>Arthropoda</taxon>
        <taxon>Crustacea</taxon>
        <taxon>Multicrustacea</taxon>
        <taxon>Malacostraca</taxon>
        <taxon>Eumalacostraca</taxon>
        <taxon>Peracarida</taxon>
        <taxon>Amphipoda</taxon>
        <taxon>Senticaudata</taxon>
        <taxon>Talitrida</taxon>
        <taxon>Talitroidea</taxon>
        <taxon>Hyalellidae</taxon>
        <taxon>Hyalella</taxon>
    </lineage>
</organism>
<evidence type="ECO:0000313" key="3">
    <source>
        <dbReference type="RefSeq" id="XP_047736277.1"/>
    </source>
</evidence>
<evidence type="ECO:0000313" key="2">
    <source>
        <dbReference type="Proteomes" id="UP000694843"/>
    </source>
</evidence>
<reference evidence="3" key="1">
    <citation type="submission" date="2025-08" db="UniProtKB">
        <authorList>
            <consortium name="RefSeq"/>
        </authorList>
    </citation>
    <scope>IDENTIFICATION</scope>
    <source>
        <tissue evidence="3">Whole organism</tissue>
    </source>
</reference>
<sequence length="115" mass="12307">MVKVRFVMVALMLALLVLPETDGAPTLLTKAKLLKKIKPGGLVLGKGLKKDGFGSKGVIETPVVQPVVYHHVQPVVYHPVAVAAVPIIEEPSFKSKKAGFFDKIVGKLVAKKIKG</sequence>
<dbReference type="AlphaFoldDB" id="A0A979FHR9"/>
<dbReference type="Proteomes" id="UP000694843">
    <property type="component" value="Unplaced"/>
</dbReference>
<dbReference type="RefSeq" id="XP_047736277.1">
    <property type="nucleotide sequence ID" value="XM_047880321.1"/>
</dbReference>
<gene>
    <name evidence="3" type="primary">LOC125177834</name>
</gene>
<dbReference type="GeneID" id="125177834"/>
<keyword evidence="1" id="KW-0732">Signal</keyword>
<keyword evidence="2" id="KW-1185">Reference proteome</keyword>
<feature type="signal peptide" evidence="1">
    <location>
        <begin position="1"/>
        <end position="23"/>
    </location>
</feature>
<protein>
    <submittedName>
        <fullName evidence="3">Uncharacterized protein LOC125177834</fullName>
    </submittedName>
</protein>
<accession>A0A979FHR9</accession>
<dbReference type="KEGG" id="hazt:125177834"/>
<proteinExistence type="predicted"/>